<name>A0A426TRR8_9CHLR</name>
<dbReference type="InterPro" id="IPR004548">
    <property type="entry name" value="PrfC"/>
</dbReference>
<evidence type="ECO:0000313" key="10">
    <source>
        <dbReference type="Proteomes" id="UP000280307"/>
    </source>
</evidence>
<dbReference type="SUPFAM" id="SSF50447">
    <property type="entry name" value="Translation proteins"/>
    <property type="match status" value="1"/>
</dbReference>
<sequence length="321" mass="35375">DLGDPALETVLGCAAARQLRDEAALLEGAGATFNQAAFLRGALTPIFFGSALNNFGVEPFLQALTTLAPPPGPRVSDRGPVDPSAESFSGFVFKIQANMDPLHRDRTAFIRVCSGRFTKDMQVLNPRTGKSIRLSRPSRMFARERATVDEAFPGDVIGVTNPGAFAIGDTLCVGTPLRYTAIPRFAPECFALLQNRSLAKHKQFHKGLTQLVEEGVVQVFYDVANMRREPILAAVGELQFDVVRARLASEYGVEADIEPLNYVAARWPSCTPEMLGQERMPMAVREVRDSDDRIVLLFTSAWELAYVERERPQFQLRSAAD</sequence>
<organism evidence="9 10">
    <name type="scientific">Candidatus Viridilinea halotolerans</name>
    <dbReference type="NCBI Taxonomy" id="2491704"/>
    <lineage>
        <taxon>Bacteria</taxon>
        <taxon>Bacillati</taxon>
        <taxon>Chloroflexota</taxon>
        <taxon>Chloroflexia</taxon>
        <taxon>Chloroflexales</taxon>
        <taxon>Chloroflexineae</taxon>
        <taxon>Oscillochloridaceae</taxon>
        <taxon>Candidatus Viridilinea</taxon>
    </lineage>
</organism>
<dbReference type="Proteomes" id="UP000280307">
    <property type="component" value="Unassembled WGS sequence"/>
</dbReference>
<dbReference type="InterPro" id="IPR038467">
    <property type="entry name" value="RF3_dom_3_sf"/>
</dbReference>
<comment type="similarity">
    <text evidence="2">Belongs to the TRAFAC class translation factor GTPase superfamily. Classic translation factor GTPase family. PrfC subfamily.</text>
</comment>
<keyword evidence="4" id="KW-0547">Nucleotide-binding</keyword>
<evidence type="ECO:0000313" key="9">
    <source>
        <dbReference type="EMBL" id="RRR66315.1"/>
    </source>
</evidence>
<evidence type="ECO:0000259" key="7">
    <source>
        <dbReference type="Pfam" id="PF16658"/>
    </source>
</evidence>
<dbReference type="Gene3D" id="3.40.50.300">
    <property type="entry name" value="P-loop containing nucleotide triphosphate hydrolases"/>
    <property type="match status" value="1"/>
</dbReference>
<evidence type="ECO:0000259" key="8">
    <source>
        <dbReference type="Pfam" id="PF22042"/>
    </source>
</evidence>
<reference evidence="9 10" key="1">
    <citation type="submission" date="2018-12" db="EMBL/GenBank/DDBJ databases">
        <title>Genome Sequence of Candidatus Viridilinea halotolerans isolated from saline sulfide-rich spring.</title>
        <authorList>
            <person name="Grouzdev D.S."/>
            <person name="Burganskaya E.I."/>
            <person name="Krutkina M.S."/>
            <person name="Sukhacheva M.V."/>
            <person name="Gorlenko V.M."/>
        </authorList>
    </citation>
    <scope>NUCLEOTIDE SEQUENCE [LARGE SCALE GENOMIC DNA]</scope>
    <source>
        <strain evidence="9">Chok-6</strain>
    </source>
</reference>
<dbReference type="Pfam" id="PF16658">
    <property type="entry name" value="RF3_C"/>
    <property type="match status" value="1"/>
</dbReference>
<dbReference type="Gene3D" id="3.30.70.3280">
    <property type="entry name" value="Peptide chain release factor 3, domain III"/>
    <property type="match status" value="1"/>
</dbReference>
<comment type="subcellular location">
    <subcellularLocation>
        <location evidence="1">Cytoplasm</location>
    </subcellularLocation>
</comment>
<dbReference type="InterPro" id="IPR009000">
    <property type="entry name" value="Transl_B-barrel_sf"/>
</dbReference>
<dbReference type="InterPro" id="IPR035647">
    <property type="entry name" value="EFG_III/V"/>
</dbReference>
<dbReference type="GO" id="GO:0016150">
    <property type="term" value="F:translation release factor activity, codon nonspecific"/>
    <property type="evidence" value="ECO:0007669"/>
    <property type="project" value="TreeGrafter"/>
</dbReference>
<evidence type="ECO:0000256" key="2">
    <source>
        <dbReference type="ARBA" id="ARBA00009978"/>
    </source>
</evidence>
<gene>
    <name evidence="9" type="ORF">EI684_20980</name>
</gene>
<keyword evidence="5" id="KW-0648">Protein biosynthesis</keyword>
<protein>
    <submittedName>
        <fullName evidence="9">Peptide chain release factor 3</fullName>
    </submittedName>
</protein>
<accession>A0A426TRR8</accession>
<dbReference type="SUPFAM" id="SSF54980">
    <property type="entry name" value="EF-G C-terminal domain-like"/>
    <property type="match status" value="1"/>
</dbReference>
<comment type="caution">
    <text evidence="9">The sequence shown here is derived from an EMBL/GenBank/DDBJ whole genome shotgun (WGS) entry which is preliminary data.</text>
</comment>
<dbReference type="InterPro" id="IPR053905">
    <property type="entry name" value="EF-G-like_DII"/>
</dbReference>
<evidence type="ECO:0000256" key="1">
    <source>
        <dbReference type="ARBA" id="ARBA00004496"/>
    </source>
</evidence>
<dbReference type="SUPFAM" id="SSF52540">
    <property type="entry name" value="P-loop containing nucleoside triphosphate hydrolases"/>
    <property type="match status" value="1"/>
</dbReference>
<evidence type="ECO:0000256" key="5">
    <source>
        <dbReference type="ARBA" id="ARBA00022917"/>
    </source>
</evidence>
<dbReference type="AlphaFoldDB" id="A0A426TRR8"/>
<keyword evidence="3" id="KW-0963">Cytoplasm</keyword>
<dbReference type="GO" id="GO:0003924">
    <property type="term" value="F:GTPase activity"/>
    <property type="evidence" value="ECO:0007669"/>
    <property type="project" value="InterPro"/>
</dbReference>
<evidence type="ECO:0000256" key="6">
    <source>
        <dbReference type="ARBA" id="ARBA00023134"/>
    </source>
</evidence>
<dbReference type="FunFam" id="3.30.70.3280:FF:000001">
    <property type="entry name" value="Peptide chain release factor 3"/>
    <property type="match status" value="1"/>
</dbReference>
<feature type="domain" description="Elongation factor G-like" evidence="8">
    <location>
        <begin position="88"/>
        <end position="174"/>
    </location>
</feature>
<dbReference type="GO" id="GO:0005829">
    <property type="term" value="C:cytosol"/>
    <property type="evidence" value="ECO:0007669"/>
    <property type="project" value="TreeGrafter"/>
</dbReference>
<dbReference type="InterPro" id="IPR027417">
    <property type="entry name" value="P-loop_NTPase"/>
</dbReference>
<evidence type="ECO:0000256" key="4">
    <source>
        <dbReference type="ARBA" id="ARBA00022741"/>
    </source>
</evidence>
<dbReference type="Pfam" id="PF22042">
    <property type="entry name" value="EF-G_D2"/>
    <property type="match status" value="1"/>
</dbReference>
<dbReference type="GO" id="GO:0005525">
    <property type="term" value="F:GTP binding"/>
    <property type="evidence" value="ECO:0007669"/>
    <property type="project" value="UniProtKB-KW"/>
</dbReference>
<feature type="non-terminal residue" evidence="9">
    <location>
        <position position="1"/>
    </location>
</feature>
<feature type="domain" description="Peptide chain release factor 3 C-terminal" evidence="7">
    <location>
        <begin position="179"/>
        <end position="307"/>
    </location>
</feature>
<keyword evidence="6" id="KW-0342">GTP-binding</keyword>
<evidence type="ECO:0000256" key="3">
    <source>
        <dbReference type="ARBA" id="ARBA00022490"/>
    </source>
</evidence>
<dbReference type="PANTHER" id="PTHR43556:SF2">
    <property type="entry name" value="PEPTIDE CHAIN RELEASE FACTOR RF3"/>
    <property type="match status" value="1"/>
</dbReference>
<dbReference type="PANTHER" id="PTHR43556">
    <property type="entry name" value="PEPTIDE CHAIN RELEASE FACTOR RF3"/>
    <property type="match status" value="1"/>
</dbReference>
<dbReference type="InterPro" id="IPR032090">
    <property type="entry name" value="RF3_C"/>
</dbReference>
<proteinExistence type="inferred from homology"/>
<dbReference type="EMBL" id="RSAS01000864">
    <property type="protein sequence ID" value="RRR66315.1"/>
    <property type="molecule type" value="Genomic_DNA"/>
</dbReference>